<gene>
    <name evidence="1" type="ORF">ZEAMMB73_Zm00001d040588</name>
</gene>
<keyword evidence="1" id="KW-0689">Ribosomal protein</keyword>
<reference evidence="1" key="1">
    <citation type="submission" date="2015-12" db="EMBL/GenBank/DDBJ databases">
        <title>Update maize B73 reference genome by single molecule sequencing technologies.</title>
        <authorList>
            <consortium name="Maize Genome Sequencing Project"/>
            <person name="Ware D."/>
        </authorList>
    </citation>
    <scope>NUCLEOTIDE SEQUENCE [LARGE SCALE GENOMIC DNA]</scope>
    <source>
        <tissue evidence="1">Seedling</tissue>
    </source>
</reference>
<evidence type="ECO:0000313" key="1">
    <source>
        <dbReference type="EMBL" id="ONM31608.1"/>
    </source>
</evidence>
<dbReference type="GO" id="GO:0005840">
    <property type="term" value="C:ribosome"/>
    <property type="evidence" value="ECO:0007669"/>
    <property type="project" value="UniProtKB-KW"/>
</dbReference>
<name>A0A1D6MRK5_MAIZE</name>
<sequence length="84" mass="9543">MYKLLNLSKSLTKCTKLQTSLIQTINTTILGIHAPSEKQTQGSRSLQCVTNGSWNYPQCVQLLKYKKLNRRALSCPNDIHVRSH</sequence>
<accession>A0A1D6MRK5</accession>
<keyword evidence="1" id="KW-0687">Ribonucleoprotein</keyword>
<dbReference type="AlphaFoldDB" id="A0A1D6MRK5"/>
<proteinExistence type="predicted"/>
<protein>
    <submittedName>
        <fullName evidence="1">Ribosomal protein L18e/L15 superfamily protein</fullName>
    </submittedName>
</protein>
<organism evidence="1">
    <name type="scientific">Zea mays</name>
    <name type="common">Maize</name>
    <dbReference type="NCBI Taxonomy" id="4577"/>
    <lineage>
        <taxon>Eukaryota</taxon>
        <taxon>Viridiplantae</taxon>
        <taxon>Streptophyta</taxon>
        <taxon>Embryophyta</taxon>
        <taxon>Tracheophyta</taxon>
        <taxon>Spermatophyta</taxon>
        <taxon>Magnoliopsida</taxon>
        <taxon>Liliopsida</taxon>
        <taxon>Poales</taxon>
        <taxon>Poaceae</taxon>
        <taxon>PACMAD clade</taxon>
        <taxon>Panicoideae</taxon>
        <taxon>Andropogonodae</taxon>
        <taxon>Andropogoneae</taxon>
        <taxon>Tripsacinae</taxon>
        <taxon>Zea</taxon>
    </lineage>
</organism>
<dbReference type="EMBL" id="CM007649">
    <property type="protein sequence ID" value="ONM31608.1"/>
    <property type="molecule type" value="Genomic_DNA"/>
</dbReference>